<comment type="similarity">
    <text evidence="2 12">Belongs to the two pore domain potassium channel (TC 1.A.1.8) family.</text>
</comment>
<dbReference type="InterPro" id="IPR003092">
    <property type="entry name" value="2pore_dom_K_chnl_TASK"/>
</dbReference>
<dbReference type="Ensembl" id="ENSGMOT00000054076.1">
    <property type="protein sequence ID" value="ENSGMOP00000055187.1"/>
    <property type="gene ID" value="ENSGMOG00000025076.1"/>
</dbReference>
<organism evidence="16 17">
    <name type="scientific">Gadus morhua</name>
    <name type="common">Atlantic cod</name>
    <dbReference type="NCBI Taxonomy" id="8049"/>
    <lineage>
        <taxon>Eukaryota</taxon>
        <taxon>Metazoa</taxon>
        <taxon>Chordata</taxon>
        <taxon>Craniata</taxon>
        <taxon>Vertebrata</taxon>
        <taxon>Euteleostomi</taxon>
        <taxon>Actinopterygii</taxon>
        <taxon>Neopterygii</taxon>
        <taxon>Teleostei</taxon>
        <taxon>Neoteleostei</taxon>
        <taxon>Acanthomorphata</taxon>
        <taxon>Zeiogadaria</taxon>
        <taxon>Gadariae</taxon>
        <taxon>Gadiformes</taxon>
        <taxon>Gadoidei</taxon>
        <taxon>Gadidae</taxon>
        <taxon>Gadus</taxon>
    </lineage>
</organism>
<keyword evidence="11 12" id="KW-0407">Ion channel</keyword>
<evidence type="ECO:0000256" key="6">
    <source>
        <dbReference type="ARBA" id="ARBA00022826"/>
    </source>
</evidence>
<keyword evidence="17" id="KW-1185">Reference proteome</keyword>
<dbReference type="AlphaFoldDB" id="A0A8C5BZE7"/>
<dbReference type="Proteomes" id="UP000694546">
    <property type="component" value="Chromosome 13"/>
</dbReference>
<dbReference type="Pfam" id="PF07885">
    <property type="entry name" value="Ion_trans_2"/>
    <property type="match status" value="2"/>
</dbReference>
<comment type="subcellular location">
    <subcellularLocation>
        <location evidence="1">Membrane</location>
        <topology evidence="1">Multi-pass membrane protein</topology>
    </subcellularLocation>
</comment>
<dbReference type="GO" id="GO:0030322">
    <property type="term" value="P:stabilization of membrane potential"/>
    <property type="evidence" value="ECO:0007669"/>
    <property type="project" value="TreeGrafter"/>
</dbReference>
<feature type="transmembrane region" description="Helical" evidence="14">
    <location>
        <begin position="189"/>
        <end position="208"/>
    </location>
</feature>
<dbReference type="InterPro" id="IPR003280">
    <property type="entry name" value="2pore_dom_K_chnl"/>
</dbReference>
<feature type="domain" description="Potassium channel" evidence="15">
    <location>
        <begin position="76"/>
        <end position="132"/>
    </location>
</feature>
<feature type="compositionally biased region" description="Basic and acidic residues" evidence="13">
    <location>
        <begin position="257"/>
        <end position="270"/>
    </location>
</feature>
<evidence type="ECO:0000313" key="16">
    <source>
        <dbReference type="Ensembl" id="ENSGMOP00000055187.1"/>
    </source>
</evidence>
<dbReference type="GO" id="GO:0015271">
    <property type="term" value="F:outward rectifier potassium channel activity"/>
    <property type="evidence" value="ECO:0007669"/>
    <property type="project" value="TreeGrafter"/>
</dbReference>
<reference evidence="16" key="2">
    <citation type="submission" date="2025-09" db="UniProtKB">
        <authorList>
            <consortium name="Ensembl"/>
        </authorList>
    </citation>
    <scope>IDENTIFICATION</scope>
</reference>
<evidence type="ECO:0000256" key="3">
    <source>
        <dbReference type="ARBA" id="ARBA00022448"/>
    </source>
</evidence>
<dbReference type="OMA" id="VALCWER"/>
<dbReference type="PANTHER" id="PTHR11003:SF18">
    <property type="entry name" value="POTASSIUM CHANNEL SUBFAMILY K MEMBER 15"/>
    <property type="match status" value="1"/>
</dbReference>
<dbReference type="FunFam" id="1.10.287.70:FF:000057">
    <property type="entry name" value="Potassium channel subfamily K member"/>
    <property type="match status" value="1"/>
</dbReference>
<keyword evidence="6" id="KW-0631">Potassium channel</keyword>
<evidence type="ECO:0000256" key="4">
    <source>
        <dbReference type="ARBA" id="ARBA00022538"/>
    </source>
</evidence>
<feature type="transmembrane region" description="Helical" evidence="14">
    <location>
        <begin position="154"/>
        <end position="177"/>
    </location>
</feature>
<protein>
    <recommendedName>
        <fullName evidence="15">Potassium channel domain-containing protein</fullName>
    </recommendedName>
</protein>
<dbReference type="PRINTS" id="PR01333">
    <property type="entry name" value="2POREKCHANEL"/>
</dbReference>
<evidence type="ECO:0000256" key="7">
    <source>
        <dbReference type="ARBA" id="ARBA00022958"/>
    </source>
</evidence>
<feature type="region of interest" description="Disordered" evidence="13">
    <location>
        <begin position="257"/>
        <end position="298"/>
    </location>
</feature>
<evidence type="ECO:0000256" key="11">
    <source>
        <dbReference type="ARBA" id="ARBA00023303"/>
    </source>
</evidence>
<name>A0A8C5BZE7_GADMO</name>
<accession>A0A8C5BZE7</accession>
<keyword evidence="9 12" id="KW-0406">Ion transport</keyword>
<reference evidence="16" key="1">
    <citation type="submission" date="2025-08" db="UniProtKB">
        <authorList>
            <consortium name="Ensembl"/>
        </authorList>
    </citation>
    <scope>IDENTIFICATION</scope>
</reference>
<keyword evidence="10 14" id="KW-0472">Membrane</keyword>
<dbReference type="GO" id="GO:0005886">
    <property type="term" value="C:plasma membrane"/>
    <property type="evidence" value="ECO:0007669"/>
    <property type="project" value="TreeGrafter"/>
</dbReference>
<feature type="transmembrane region" description="Helical" evidence="14">
    <location>
        <begin position="105"/>
        <end position="125"/>
    </location>
</feature>
<dbReference type="GeneTree" id="ENSGT00940000160902"/>
<evidence type="ECO:0000313" key="17">
    <source>
        <dbReference type="Proteomes" id="UP000694546"/>
    </source>
</evidence>
<evidence type="ECO:0000256" key="1">
    <source>
        <dbReference type="ARBA" id="ARBA00004141"/>
    </source>
</evidence>
<evidence type="ECO:0000256" key="14">
    <source>
        <dbReference type="SAM" id="Phobius"/>
    </source>
</evidence>
<evidence type="ECO:0000256" key="10">
    <source>
        <dbReference type="ARBA" id="ARBA00023136"/>
    </source>
</evidence>
<keyword evidence="8 14" id="KW-1133">Transmembrane helix</keyword>
<evidence type="ECO:0000259" key="15">
    <source>
        <dbReference type="Pfam" id="PF07885"/>
    </source>
</evidence>
<dbReference type="GO" id="GO:0022841">
    <property type="term" value="F:potassium ion leak channel activity"/>
    <property type="evidence" value="ECO:0007669"/>
    <property type="project" value="TreeGrafter"/>
</dbReference>
<feature type="domain" description="Potassium channel" evidence="15">
    <location>
        <begin position="167"/>
        <end position="243"/>
    </location>
</feature>
<evidence type="ECO:0000256" key="8">
    <source>
        <dbReference type="ARBA" id="ARBA00022989"/>
    </source>
</evidence>
<keyword evidence="7" id="KW-0630">Potassium</keyword>
<dbReference type="InterPro" id="IPR013099">
    <property type="entry name" value="K_chnl_dom"/>
</dbReference>
<dbReference type="SUPFAM" id="SSF81324">
    <property type="entry name" value="Voltage-gated potassium channels"/>
    <property type="match status" value="2"/>
</dbReference>
<evidence type="ECO:0000256" key="5">
    <source>
        <dbReference type="ARBA" id="ARBA00022692"/>
    </source>
</evidence>
<keyword evidence="5 12" id="KW-0812">Transmembrane</keyword>
<evidence type="ECO:0000256" key="12">
    <source>
        <dbReference type="RuleBase" id="RU003857"/>
    </source>
</evidence>
<dbReference type="PANTHER" id="PTHR11003">
    <property type="entry name" value="POTASSIUM CHANNEL, SUBFAMILY K"/>
    <property type="match status" value="1"/>
</dbReference>
<sequence length="353" mass="38715">MKRHGARSLLLILSTISYLLVGAAVFDALESERESTRKTVLEQKMKEIRDKYAFTEGDFQQIERVVVQSEPHRAGRQWKFAGSFYFAISVITTIGYGHTVPCTDAGKAFCMIYAVLGIPLTLVMFQSLGERMNTLVRSLLRHAKRLLGLREVEVSMCNMVLVGLLFCSSTLCVGAAAFSHLEGWTFFHAFYYCFITLTTIGLGDLVALQEGDALQRRAPYVTFCFMYILVGLTVIGAVLNLVVLRFLTVSAAETRAEEREQRRAEREKEGAPGNTVAASTTDTAPGRGGGGLRSAPSRGHPFGCHSNPIFYNSISYRVEQIATSSSAFGRGGGGGAGGLYLGKRGRYTRRKSL</sequence>
<evidence type="ECO:0000256" key="2">
    <source>
        <dbReference type="ARBA" id="ARBA00006666"/>
    </source>
</evidence>
<evidence type="ECO:0000256" key="9">
    <source>
        <dbReference type="ARBA" id="ARBA00023065"/>
    </source>
</evidence>
<feature type="transmembrane region" description="Helical" evidence="14">
    <location>
        <begin position="6"/>
        <end position="29"/>
    </location>
</feature>
<feature type="transmembrane region" description="Helical" evidence="14">
    <location>
        <begin position="80"/>
        <end position="99"/>
    </location>
</feature>
<keyword evidence="4" id="KW-0633">Potassium transport</keyword>
<dbReference type="PRINTS" id="PR01095">
    <property type="entry name" value="TASKCHANNEL"/>
</dbReference>
<proteinExistence type="inferred from homology"/>
<dbReference type="Gene3D" id="1.10.287.70">
    <property type="match status" value="1"/>
</dbReference>
<feature type="transmembrane region" description="Helical" evidence="14">
    <location>
        <begin position="220"/>
        <end position="247"/>
    </location>
</feature>
<keyword evidence="3 12" id="KW-0813">Transport</keyword>
<evidence type="ECO:0000256" key="13">
    <source>
        <dbReference type="SAM" id="MobiDB-lite"/>
    </source>
</evidence>